<evidence type="ECO:0000256" key="1">
    <source>
        <dbReference type="SAM" id="Phobius"/>
    </source>
</evidence>
<dbReference type="GO" id="GO:0005886">
    <property type="term" value="C:plasma membrane"/>
    <property type="evidence" value="ECO:0007669"/>
    <property type="project" value="UniProtKB-SubCell"/>
</dbReference>
<dbReference type="Pfam" id="PF12679">
    <property type="entry name" value="ABC2_membrane_2"/>
    <property type="match status" value="1"/>
</dbReference>
<dbReference type="GO" id="GO:0140359">
    <property type="term" value="F:ABC-type transporter activity"/>
    <property type="evidence" value="ECO:0007669"/>
    <property type="project" value="InterPro"/>
</dbReference>
<feature type="transmembrane region" description="Helical" evidence="1">
    <location>
        <begin position="161"/>
        <end position="184"/>
    </location>
</feature>
<keyword evidence="1" id="KW-0472">Membrane</keyword>
<keyword evidence="1" id="KW-0812">Transmembrane</keyword>
<keyword evidence="1" id="KW-1133">Transmembrane helix</keyword>
<reference evidence="2" key="1">
    <citation type="submission" date="2021-06" db="EMBL/GenBank/DDBJ databases">
        <authorList>
            <person name="Criscuolo A."/>
        </authorList>
    </citation>
    <scope>NUCLEOTIDE SEQUENCE</scope>
    <source>
        <strain evidence="2">CIP111803</strain>
    </source>
</reference>
<dbReference type="AlphaFoldDB" id="A0A916NF59"/>
<dbReference type="Proteomes" id="UP000693892">
    <property type="component" value="Unassembled WGS sequence"/>
</dbReference>
<dbReference type="RefSeq" id="WP_218114019.1">
    <property type="nucleotide sequence ID" value="NZ_CAJVAP010000003.1"/>
</dbReference>
<comment type="caution">
    <text evidence="2">The sequence shown here is derived from an EMBL/GenBank/DDBJ whole genome shotgun (WGS) entry which is preliminary data.</text>
</comment>
<name>A0A916NF59_9MICO</name>
<feature type="transmembrane region" description="Helical" evidence="1">
    <location>
        <begin position="76"/>
        <end position="97"/>
    </location>
</feature>
<evidence type="ECO:0000313" key="3">
    <source>
        <dbReference type="Proteomes" id="UP000693892"/>
    </source>
</evidence>
<feature type="transmembrane region" description="Helical" evidence="1">
    <location>
        <begin position="352"/>
        <end position="372"/>
    </location>
</feature>
<gene>
    <name evidence="2" type="ORF">LEUCIP111803_00369</name>
</gene>
<proteinExistence type="predicted"/>
<protein>
    <recommendedName>
        <fullName evidence="4">ABC-type transport system involved in multi-copper enzyme maturation, permease component</fullName>
    </recommendedName>
</protein>
<accession>A0A916NF59</accession>
<feature type="transmembrane region" description="Helical" evidence="1">
    <location>
        <begin position="132"/>
        <end position="154"/>
    </location>
</feature>
<feature type="transmembrane region" description="Helical" evidence="1">
    <location>
        <begin position="190"/>
        <end position="218"/>
    </location>
</feature>
<evidence type="ECO:0008006" key="4">
    <source>
        <dbReference type="Google" id="ProtNLM"/>
    </source>
</evidence>
<feature type="transmembrane region" description="Helical" evidence="1">
    <location>
        <begin position="109"/>
        <end position="126"/>
    </location>
</feature>
<sequence length="389" mass="41703">MTETISSFDAPAAVRAPGFWRGAGSIAALELRQRLRSRTLWVLAIVWFAIIGAVTVAMWATLSLSSTIYDEEFDAYPLFSIIVYFVLLFGTLVAPAISAGSISSERTGGTLATTQVTLVGTSSILFGKALAAWATGLAFLVVASPFVILSLVLARTGPLQLLTAVLALALQIGLFTAFGVGLSAMISSPLFAIVTAYLLVALLSIGTLIAFGLSLGVATRYTEVEYRTFSQEYWDAYWACDPDGEGAGVEVLACQEAVPVECVTETMVASSTPTDRFWWILAMNPYVIVADMVSVRVDDERGPEDLFSMVSYGVRTLQTADVDTYEYDDCPTRPPYVSNDSGQDPLAGTIPVWWIGLGLQVLIAGGLLWGGYRRLDTPAAKLPKGSRVA</sequence>
<dbReference type="PANTHER" id="PTHR43471">
    <property type="entry name" value="ABC TRANSPORTER PERMEASE"/>
    <property type="match status" value="1"/>
</dbReference>
<evidence type="ECO:0000313" key="2">
    <source>
        <dbReference type="EMBL" id="CAG7600242.1"/>
    </source>
</evidence>
<feature type="transmembrane region" description="Helical" evidence="1">
    <location>
        <begin position="40"/>
        <end position="64"/>
    </location>
</feature>
<keyword evidence="3" id="KW-1185">Reference proteome</keyword>
<dbReference type="EMBL" id="CAJVAP010000003">
    <property type="protein sequence ID" value="CAG7600242.1"/>
    <property type="molecule type" value="Genomic_DNA"/>
</dbReference>
<feature type="transmembrane region" description="Helical" evidence="1">
    <location>
        <begin position="277"/>
        <end position="297"/>
    </location>
</feature>
<organism evidence="2 3">
    <name type="scientific">Leucobacter soli</name>
    <dbReference type="NCBI Taxonomy" id="2812850"/>
    <lineage>
        <taxon>Bacteria</taxon>
        <taxon>Bacillati</taxon>
        <taxon>Actinomycetota</taxon>
        <taxon>Actinomycetes</taxon>
        <taxon>Micrococcales</taxon>
        <taxon>Microbacteriaceae</taxon>
        <taxon>Leucobacter</taxon>
    </lineage>
</organism>